<dbReference type="CDD" id="cd10017">
    <property type="entry name" value="B3_DNA"/>
    <property type="match status" value="1"/>
</dbReference>
<dbReference type="Proteomes" id="UP001055712">
    <property type="component" value="Unassembled WGS sequence"/>
</dbReference>
<comment type="caution">
    <text evidence="7">The sequence shown here is derived from an EMBL/GenBank/DDBJ whole genome shotgun (WGS) entry which is preliminary data.</text>
</comment>
<protein>
    <recommendedName>
        <fullName evidence="6">Chromo domain-containing protein</fullName>
    </recommendedName>
</protein>
<reference evidence="7" key="2">
    <citation type="submission" date="2020-11" db="EMBL/GenBank/DDBJ databases">
        <authorList>
            <person name="Cecchin M."/>
            <person name="Marcolungo L."/>
            <person name="Rossato M."/>
            <person name="Girolomoni L."/>
            <person name="Cosentino E."/>
            <person name="Cuine S."/>
            <person name="Li-Beisson Y."/>
            <person name="Delledonne M."/>
            <person name="Ballottari M."/>
        </authorList>
    </citation>
    <scope>NUCLEOTIDE SEQUENCE</scope>
    <source>
        <strain evidence="7">211/11P</strain>
        <tissue evidence="7">Whole cell</tissue>
    </source>
</reference>
<dbReference type="PROSITE" id="PS50013">
    <property type="entry name" value="CHROMO_2"/>
    <property type="match status" value="1"/>
</dbReference>
<keyword evidence="4" id="KW-0539">Nucleus</keyword>
<feature type="compositionally biased region" description="Acidic residues" evidence="5">
    <location>
        <begin position="305"/>
        <end position="348"/>
    </location>
</feature>
<sequence length="600" mass="64631">MQLTNYEIERAERIRLNALRLAELGVADAAKAMVPTTVNASAVHAPPKKRSFSLITVRVEARRSERSRNDVNYSERDLWKAEESLARAELRSRIVTVRRAKGAKGDGLVTKRVSDRDGWRPEMGLGGTEACDLCLEAALAYAESLANPALCKHLTRSMVSGGFWMEQPRGLRELIRMNDKCDISVHLPPGQEPPPGSEYLETAAGGSKWWKMVWLPRKSGAGFSGGWRGFSLDHKLFPGDVLVVETMPGAQHAAAGTGTRFSLTMHIFRALDYETASAKQTRLAQVEADAAADGRRAALEAKEQEAEEEAAVGEEAEAAEGVEFEAEEGAEQEGEATDEGEEAAEEAMEDRGVLQEVLQGQAAEDPETECPAVQTAAAELSVQSPQQASMQQAEVQAGQAVHCQAPCAKRSRQPTLKAVEGANPPKRQRAAPGQRAVLAAVGPSGSNAAGSRSVEQDSKPRTARKQAVVAAPRKRSSASAKAVGRKEAEQHKEKLSVAGARQAARQEAMAASKLAKQVARQEALAAKAAAQQAEADGDGELSDQQGAEVWYVHSIVGVRGKGKTRKYEIKWVGWKETTWEPASMLDQPLHTYKLGPGVVL</sequence>
<dbReference type="Gene3D" id="2.40.50.40">
    <property type="match status" value="1"/>
</dbReference>
<proteinExistence type="predicted"/>
<dbReference type="OrthoDB" id="1909330at2759"/>
<dbReference type="SUPFAM" id="SSF101936">
    <property type="entry name" value="DNA-binding pseudobarrel domain"/>
    <property type="match status" value="1"/>
</dbReference>
<evidence type="ECO:0000313" key="8">
    <source>
        <dbReference type="Proteomes" id="UP001055712"/>
    </source>
</evidence>
<dbReference type="SMART" id="SM00298">
    <property type="entry name" value="CHROMO"/>
    <property type="match status" value="1"/>
</dbReference>
<dbReference type="InterPro" id="IPR015300">
    <property type="entry name" value="DNA-bd_pseudobarrel_sf"/>
</dbReference>
<evidence type="ECO:0000256" key="5">
    <source>
        <dbReference type="SAM" id="MobiDB-lite"/>
    </source>
</evidence>
<keyword evidence="8" id="KW-1185">Reference proteome</keyword>
<evidence type="ECO:0000256" key="4">
    <source>
        <dbReference type="ARBA" id="ARBA00023242"/>
    </source>
</evidence>
<evidence type="ECO:0000256" key="1">
    <source>
        <dbReference type="ARBA" id="ARBA00023015"/>
    </source>
</evidence>
<dbReference type="InterPro" id="IPR016197">
    <property type="entry name" value="Chromo-like_dom_sf"/>
</dbReference>
<dbReference type="InterPro" id="IPR003340">
    <property type="entry name" value="B3_DNA-bd"/>
</dbReference>
<dbReference type="SUPFAM" id="SSF54160">
    <property type="entry name" value="Chromo domain-like"/>
    <property type="match status" value="1"/>
</dbReference>
<feature type="compositionally biased region" description="Basic and acidic residues" evidence="5">
    <location>
        <begin position="484"/>
        <end position="495"/>
    </location>
</feature>
<gene>
    <name evidence="7" type="ORF">D9Q98_008541</name>
</gene>
<dbReference type="AlphaFoldDB" id="A0A9D4YU22"/>
<dbReference type="EMBL" id="SIDB01000011">
    <property type="protein sequence ID" value="KAI3426164.1"/>
    <property type="molecule type" value="Genomic_DNA"/>
</dbReference>
<evidence type="ECO:0000313" key="7">
    <source>
        <dbReference type="EMBL" id="KAI3426164.1"/>
    </source>
</evidence>
<evidence type="ECO:0000256" key="3">
    <source>
        <dbReference type="ARBA" id="ARBA00023163"/>
    </source>
</evidence>
<feature type="region of interest" description="Disordered" evidence="5">
    <location>
        <begin position="295"/>
        <end position="351"/>
    </location>
</feature>
<keyword evidence="3" id="KW-0804">Transcription</keyword>
<dbReference type="Gene3D" id="2.40.330.10">
    <property type="entry name" value="DNA-binding pseudobarrel domain"/>
    <property type="match status" value="1"/>
</dbReference>
<keyword evidence="1" id="KW-0805">Transcription regulation</keyword>
<feature type="region of interest" description="Disordered" evidence="5">
    <location>
        <begin position="405"/>
        <end position="501"/>
    </location>
</feature>
<dbReference type="CDD" id="cd00024">
    <property type="entry name" value="CD_CSD"/>
    <property type="match status" value="1"/>
</dbReference>
<accession>A0A9D4YU22</accession>
<feature type="compositionally biased region" description="Basic and acidic residues" evidence="5">
    <location>
        <begin position="295"/>
        <end position="304"/>
    </location>
</feature>
<evidence type="ECO:0000259" key="6">
    <source>
        <dbReference type="PROSITE" id="PS50013"/>
    </source>
</evidence>
<feature type="compositionally biased region" description="Low complexity" evidence="5">
    <location>
        <begin position="467"/>
        <end position="482"/>
    </location>
</feature>
<dbReference type="InterPro" id="IPR000953">
    <property type="entry name" value="Chromo/chromo_shadow_dom"/>
</dbReference>
<keyword evidence="2" id="KW-0238">DNA-binding</keyword>
<name>A0A9D4YU22_CHLVU</name>
<reference evidence="7" key="1">
    <citation type="journal article" date="2019" name="Plant J.">
        <title>Chlorella vulgaris genome assembly and annotation reveals the molecular basis for metabolic acclimation to high light conditions.</title>
        <authorList>
            <person name="Cecchin M."/>
            <person name="Marcolungo L."/>
            <person name="Rossato M."/>
            <person name="Girolomoni L."/>
            <person name="Cosentino E."/>
            <person name="Cuine S."/>
            <person name="Li-Beisson Y."/>
            <person name="Delledonne M."/>
            <person name="Ballottari M."/>
        </authorList>
    </citation>
    <scope>NUCLEOTIDE SEQUENCE</scope>
    <source>
        <strain evidence="7">211/11P</strain>
    </source>
</reference>
<organism evidence="7 8">
    <name type="scientific">Chlorella vulgaris</name>
    <name type="common">Green alga</name>
    <dbReference type="NCBI Taxonomy" id="3077"/>
    <lineage>
        <taxon>Eukaryota</taxon>
        <taxon>Viridiplantae</taxon>
        <taxon>Chlorophyta</taxon>
        <taxon>core chlorophytes</taxon>
        <taxon>Trebouxiophyceae</taxon>
        <taxon>Chlorellales</taxon>
        <taxon>Chlorellaceae</taxon>
        <taxon>Chlorella clade</taxon>
        <taxon>Chlorella</taxon>
    </lineage>
</organism>
<feature type="domain" description="Chromo" evidence="6">
    <location>
        <begin position="550"/>
        <end position="600"/>
    </location>
</feature>
<dbReference type="GO" id="GO:0003677">
    <property type="term" value="F:DNA binding"/>
    <property type="evidence" value="ECO:0007669"/>
    <property type="project" value="UniProtKB-KW"/>
</dbReference>
<evidence type="ECO:0000256" key="2">
    <source>
        <dbReference type="ARBA" id="ARBA00023125"/>
    </source>
</evidence>